<dbReference type="Gene3D" id="2.120.10.30">
    <property type="entry name" value="TolB, C-terminal domain"/>
    <property type="match status" value="1"/>
</dbReference>
<feature type="binding site" evidence="3">
    <location>
        <position position="18"/>
    </location>
    <ligand>
        <name>a divalent metal cation</name>
        <dbReference type="ChEBI" id="CHEBI:60240"/>
    </ligand>
</feature>
<dbReference type="InterPro" id="IPR011042">
    <property type="entry name" value="6-blade_b-propeller_TolB-like"/>
</dbReference>
<dbReference type="PANTHER" id="PTHR10907">
    <property type="entry name" value="REGUCALCIN"/>
    <property type="match status" value="1"/>
</dbReference>
<dbReference type="SUPFAM" id="SSF63829">
    <property type="entry name" value="Calcium-dependent phosphotriesterase"/>
    <property type="match status" value="1"/>
</dbReference>
<feature type="binding site" evidence="3">
    <location>
        <position position="200"/>
    </location>
    <ligand>
        <name>a divalent metal cation</name>
        <dbReference type="ChEBI" id="CHEBI:60240"/>
    </ligand>
</feature>
<dbReference type="AlphaFoldDB" id="A0A317ZD47"/>
<feature type="binding site" evidence="3">
    <location>
        <position position="100"/>
    </location>
    <ligand>
        <name>substrate</name>
    </ligand>
</feature>
<keyword evidence="3" id="KW-0479">Metal-binding</keyword>
<dbReference type="PRINTS" id="PR01790">
    <property type="entry name" value="SMP30FAMILY"/>
</dbReference>
<gene>
    <name evidence="5" type="ORF">DDZ13_13245</name>
</gene>
<dbReference type="InParanoid" id="A0A317ZD47"/>
<reference evidence="5 6" key="1">
    <citation type="submission" date="2018-05" db="EMBL/GenBank/DDBJ databases">
        <title>Coraliomargarita sinensis sp. nov., isolated from a marine solar saltern.</title>
        <authorList>
            <person name="Zhou L.Y."/>
        </authorList>
    </citation>
    <scope>NUCLEOTIDE SEQUENCE [LARGE SCALE GENOMIC DNA]</scope>
    <source>
        <strain evidence="5 6">WN38</strain>
    </source>
</reference>
<evidence type="ECO:0000259" key="4">
    <source>
        <dbReference type="Pfam" id="PF08450"/>
    </source>
</evidence>
<dbReference type="PANTHER" id="PTHR10907:SF47">
    <property type="entry name" value="REGUCALCIN"/>
    <property type="match status" value="1"/>
</dbReference>
<dbReference type="GO" id="GO:0004341">
    <property type="term" value="F:gluconolactonase activity"/>
    <property type="evidence" value="ECO:0007669"/>
    <property type="project" value="TreeGrafter"/>
</dbReference>
<dbReference type="Proteomes" id="UP000247099">
    <property type="component" value="Unassembled WGS sequence"/>
</dbReference>
<comment type="cofactor">
    <cofactor evidence="3">
        <name>Zn(2+)</name>
        <dbReference type="ChEBI" id="CHEBI:29105"/>
    </cofactor>
    <text evidence="3">Binds 1 divalent metal cation per subunit.</text>
</comment>
<feature type="domain" description="SMP-30/Gluconolactonase/LRE-like region" evidence="4">
    <location>
        <begin position="16"/>
        <end position="258"/>
    </location>
</feature>
<dbReference type="RefSeq" id="WP_110131940.1">
    <property type="nucleotide sequence ID" value="NZ_QHJQ01000011.1"/>
</dbReference>
<dbReference type="EMBL" id="QHJQ01000011">
    <property type="protein sequence ID" value="PXA03184.1"/>
    <property type="molecule type" value="Genomic_DNA"/>
</dbReference>
<organism evidence="5 6">
    <name type="scientific">Coraliomargarita sinensis</name>
    <dbReference type="NCBI Taxonomy" id="2174842"/>
    <lineage>
        <taxon>Bacteria</taxon>
        <taxon>Pseudomonadati</taxon>
        <taxon>Verrucomicrobiota</taxon>
        <taxon>Opitutia</taxon>
        <taxon>Puniceicoccales</taxon>
        <taxon>Coraliomargaritaceae</taxon>
        <taxon>Coraliomargarita</taxon>
    </lineage>
</organism>
<comment type="similarity">
    <text evidence="1">Belongs to the SMP-30/CGR1 family.</text>
</comment>
<feature type="active site" description="Proton donor/acceptor" evidence="2">
    <location>
        <position position="200"/>
    </location>
</feature>
<keyword evidence="3" id="KW-0862">Zinc</keyword>
<accession>A0A317ZD47</accession>
<evidence type="ECO:0000313" key="6">
    <source>
        <dbReference type="Proteomes" id="UP000247099"/>
    </source>
</evidence>
<dbReference type="GO" id="GO:0005509">
    <property type="term" value="F:calcium ion binding"/>
    <property type="evidence" value="ECO:0007669"/>
    <property type="project" value="TreeGrafter"/>
</dbReference>
<comment type="caution">
    <text evidence="5">The sequence shown here is derived from an EMBL/GenBank/DDBJ whole genome shotgun (WGS) entry which is preliminary data.</text>
</comment>
<name>A0A317ZD47_9BACT</name>
<feature type="binding site" evidence="3">
    <location>
        <position position="102"/>
    </location>
    <ligand>
        <name>substrate</name>
    </ligand>
</feature>
<feature type="binding site" evidence="3">
    <location>
        <position position="148"/>
    </location>
    <ligand>
        <name>a divalent metal cation</name>
        <dbReference type="ChEBI" id="CHEBI:60240"/>
    </ligand>
</feature>
<dbReference type="Pfam" id="PF08450">
    <property type="entry name" value="SGL"/>
    <property type="match status" value="1"/>
</dbReference>
<keyword evidence="6" id="KW-1185">Reference proteome</keyword>
<dbReference type="OrthoDB" id="2633250at2"/>
<dbReference type="InterPro" id="IPR013658">
    <property type="entry name" value="SGL"/>
</dbReference>
<dbReference type="InterPro" id="IPR005511">
    <property type="entry name" value="SMP-30"/>
</dbReference>
<sequence length="290" mass="31526">MEKITVKTIGSRISKWGEGPIWWQDKLVYVDIERHALIELAPESGAETVYEIGERIGTVVPRASGGYLCAGDSGIYSFDPATGDKQNLADPEAEKRPDNRFNDGKCDPAGRFWAGTISLVKKTGDAKLYRLDENHDLSVQIFGVTNSNGICWNAAANRMYYIDTPTREIRAYDFDSKSGRIADAGVIVDTEAAGYDSSPDGMTIDTEDKVWVAFCHGGCVVRFDPKTGEKLQQVDIPAVETTACAFGGPELDRLFVTTGIKKDADEPDAGKVFVVDGLGVQGVHTNAYKG</sequence>
<protein>
    <submittedName>
        <fullName evidence="5">Gluconolaconase</fullName>
    </submittedName>
</protein>
<dbReference type="GO" id="GO:0019853">
    <property type="term" value="P:L-ascorbic acid biosynthetic process"/>
    <property type="evidence" value="ECO:0007669"/>
    <property type="project" value="TreeGrafter"/>
</dbReference>
<evidence type="ECO:0000313" key="5">
    <source>
        <dbReference type="EMBL" id="PXA03184.1"/>
    </source>
</evidence>
<evidence type="ECO:0000256" key="3">
    <source>
        <dbReference type="PIRSR" id="PIRSR605511-2"/>
    </source>
</evidence>
<evidence type="ECO:0000256" key="1">
    <source>
        <dbReference type="ARBA" id="ARBA00008853"/>
    </source>
</evidence>
<proteinExistence type="inferred from homology"/>
<evidence type="ECO:0000256" key="2">
    <source>
        <dbReference type="PIRSR" id="PIRSR605511-1"/>
    </source>
</evidence>